<sequence length="119" mass="13318">MLELRCATQPVVVGSLVKSKNGFNPPAWSSLCRGTSVEYGYSHHNLIPLPREVAESGRKAIQKASESEGMIEIKTYRGGVVVSHSHTHDIMGDTVQKLYTSFVQEHFKEGDSEYRTHRD</sequence>
<proteinExistence type="predicted"/>
<evidence type="ECO:0000313" key="1">
    <source>
        <dbReference type="EMBL" id="KAH7440588.1"/>
    </source>
</evidence>
<keyword evidence="2" id="KW-1185">Reference proteome</keyword>
<dbReference type="Proteomes" id="UP000825935">
    <property type="component" value="Chromosome 3"/>
</dbReference>
<gene>
    <name evidence="1" type="ORF">KP509_03G000800</name>
</gene>
<comment type="caution">
    <text evidence="1">The sequence shown here is derived from an EMBL/GenBank/DDBJ whole genome shotgun (WGS) entry which is preliminary data.</text>
</comment>
<dbReference type="AlphaFoldDB" id="A0A8T2V0T2"/>
<name>A0A8T2V0T2_CERRI</name>
<reference evidence="1" key="1">
    <citation type="submission" date="2021-08" db="EMBL/GenBank/DDBJ databases">
        <title>WGS assembly of Ceratopteris richardii.</title>
        <authorList>
            <person name="Marchant D.B."/>
            <person name="Chen G."/>
            <person name="Jenkins J."/>
            <person name="Shu S."/>
            <person name="Leebens-Mack J."/>
            <person name="Grimwood J."/>
            <person name="Schmutz J."/>
            <person name="Soltis P."/>
            <person name="Soltis D."/>
            <person name="Chen Z.-H."/>
        </authorList>
    </citation>
    <scope>NUCLEOTIDE SEQUENCE</scope>
    <source>
        <strain evidence="1">Whitten #5841</strain>
        <tissue evidence="1">Leaf</tissue>
    </source>
</reference>
<dbReference type="EMBL" id="CM035408">
    <property type="protein sequence ID" value="KAH7440588.1"/>
    <property type="molecule type" value="Genomic_DNA"/>
</dbReference>
<accession>A0A8T2V0T2</accession>
<evidence type="ECO:0000313" key="2">
    <source>
        <dbReference type="Proteomes" id="UP000825935"/>
    </source>
</evidence>
<protein>
    <submittedName>
        <fullName evidence="1">Uncharacterized protein</fullName>
    </submittedName>
</protein>
<organism evidence="1 2">
    <name type="scientific">Ceratopteris richardii</name>
    <name type="common">Triangle waterfern</name>
    <dbReference type="NCBI Taxonomy" id="49495"/>
    <lineage>
        <taxon>Eukaryota</taxon>
        <taxon>Viridiplantae</taxon>
        <taxon>Streptophyta</taxon>
        <taxon>Embryophyta</taxon>
        <taxon>Tracheophyta</taxon>
        <taxon>Polypodiopsida</taxon>
        <taxon>Polypodiidae</taxon>
        <taxon>Polypodiales</taxon>
        <taxon>Pteridineae</taxon>
        <taxon>Pteridaceae</taxon>
        <taxon>Parkerioideae</taxon>
        <taxon>Ceratopteris</taxon>
    </lineage>
</organism>